<feature type="transmembrane region" description="Helical" evidence="6">
    <location>
        <begin position="155"/>
        <end position="173"/>
    </location>
</feature>
<feature type="domain" description="Fatty acid hydroxylase" evidence="7">
    <location>
        <begin position="106"/>
        <end position="240"/>
    </location>
</feature>
<dbReference type="InterPro" id="IPR050307">
    <property type="entry name" value="Sterol_Desaturase_Related"/>
</dbReference>
<dbReference type="STRING" id="48467.SAMN02745166_04308"/>
<feature type="compositionally biased region" description="Low complexity" evidence="5">
    <location>
        <begin position="259"/>
        <end position="273"/>
    </location>
</feature>
<feature type="transmembrane region" description="Helical" evidence="6">
    <location>
        <begin position="20"/>
        <end position="38"/>
    </location>
</feature>
<dbReference type="GO" id="GO:0016020">
    <property type="term" value="C:membrane"/>
    <property type="evidence" value="ECO:0007669"/>
    <property type="project" value="UniProtKB-SubCell"/>
</dbReference>
<evidence type="ECO:0000313" key="9">
    <source>
        <dbReference type="Proteomes" id="UP000190774"/>
    </source>
</evidence>
<keyword evidence="3 6" id="KW-1133">Transmembrane helix</keyword>
<dbReference type="PANTHER" id="PTHR11863">
    <property type="entry name" value="STEROL DESATURASE"/>
    <property type="match status" value="1"/>
</dbReference>
<comment type="subcellular location">
    <subcellularLocation>
        <location evidence="1">Membrane</location>
    </subcellularLocation>
</comment>
<proteinExistence type="predicted"/>
<feature type="transmembrane region" description="Helical" evidence="6">
    <location>
        <begin position="99"/>
        <end position="118"/>
    </location>
</feature>
<dbReference type="Proteomes" id="UP000190774">
    <property type="component" value="Unassembled WGS sequence"/>
</dbReference>
<feature type="region of interest" description="Disordered" evidence="5">
    <location>
        <begin position="251"/>
        <end position="273"/>
    </location>
</feature>
<dbReference type="EMBL" id="FUYE01000019">
    <property type="protein sequence ID" value="SKB05708.1"/>
    <property type="molecule type" value="Genomic_DNA"/>
</dbReference>
<reference evidence="9" key="1">
    <citation type="submission" date="2017-02" db="EMBL/GenBank/DDBJ databases">
        <authorList>
            <person name="Varghese N."/>
            <person name="Submissions S."/>
        </authorList>
    </citation>
    <scope>NUCLEOTIDE SEQUENCE [LARGE SCALE GENOMIC DNA]</scope>
    <source>
        <strain evidence="9">ATCC 700200</strain>
    </source>
</reference>
<evidence type="ECO:0000256" key="2">
    <source>
        <dbReference type="ARBA" id="ARBA00022692"/>
    </source>
</evidence>
<dbReference type="InterPro" id="IPR006694">
    <property type="entry name" value="Fatty_acid_hydroxylase"/>
</dbReference>
<keyword evidence="9" id="KW-1185">Reference proteome</keyword>
<sequence>MRLKSFNFWEVTSGNVLGLTTQYLIYCGIAWVLGYWLFKRAWFHREIISRFPRSRDIWRDIGLSVSSILIFSLVAGLTYLAAKKGWTQIYWKRAEHSQVWFWTSIVCTIFLHDAWFYWTHRLMHHKKLFKWFHKAHHLSHNPTPWTAYAMDPLEALVNAMIFPLAALTLPLHLHAFSLFMVWQIVFNVAGHAGYEFYPRWSLRTPLGWILNTPTNHVMHHEKLRGNYGLYFNLWDRLMGTNHAEYEKRFTEITSGNKRATTTTPPSSAPAATP</sequence>
<dbReference type="GO" id="GO:0016491">
    <property type="term" value="F:oxidoreductase activity"/>
    <property type="evidence" value="ECO:0007669"/>
    <property type="project" value="InterPro"/>
</dbReference>
<dbReference type="RefSeq" id="WP_078815451.1">
    <property type="nucleotide sequence ID" value="NZ_FUYE01000019.1"/>
</dbReference>
<evidence type="ECO:0000256" key="4">
    <source>
        <dbReference type="ARBA" id="ARBA00023136"/>
    </source>
</evidence>
<keyword evidence="2 6" id="KW-0812">Transmembrane</keyword>
<dbReference type="GO" id="GO:0005506">
    <property type="term" value="F:iron ion binding"/>
    <property type="evidence" value="ECO:0007669"/>
    <property type="project" value="InterPro"/>
</dbReference>
<feature type="transmembrane region" description="Helical" evidence="6">
    <location>
        <begin position="58"/>
        <end position="79"/>
    </location>
</feature>
<dbReference type="GO" id="GO:0008610">
    <property type="term" value="P:lipid biosynthetic process"/>
    <property type="evidence" value="ECO:0007669"/>
    <property type="project" value="InterPro"/>
</dbReference>
<dbReference type="Pfam" id="PF04116">
    <property type="entry name" value="FA_hydroxylase"/>
    <property type="match status" value="1"/>
</dbReference>
<name>A0A1T4YVV6_9BACT</name>
<gene>
    <name evidence="8" type="ORF">SAMN02745166_04308</name>
</gene>
<evidence type="ECO:0000256" key="3">
    <source>
        <dbReference type="ARBA" id="ARBA00022989"/>
    </source>
</evidence>
<evidence type="ECO:0000259" key="7">
    <source>
        <dbReference type="Pfam" id="PF04116"/>
    </source>
</evidence>
<dbReference type="OrthoDB" id="9770329at2"/>
<dbReference type="AlphaFoldDB" id="A0A1T4YVV6"/>
<evidence type="ECO:0000313" key="8">
    <source>
        <dbReference type="EMBL" id="SKB05708.1"/>
    </source>
</evidence>
<protein>
    <submittedName>
        <fullName evidence="8">Sterol desaturase/sphingolipid hydroxylase, fatty acid hydroxylase superfamily</fullName>
    </submittedName>
</protein>
<evidence type="ECO:0000256" key="6">
    <source>
        <dbReference type="SAM" id="Phobius"/>
    </source>
</evidence>
<organism evidence="8 9">
    <name type="scientific">Prosthecobacter debontii</name>
    <dbReference type="NCBI Taxonomy" id="48467"/>
    <lineage>
        <taxon>Bacteria</taxon>
        <taxon>Pseudomonadati</taxon>
        <taxon>Verrucomicrobiota</taxon>
        <taxon>Verrucomicrobiia</taxon>
        <taxon>Verrucomicrobiales</taxon>
        <taxon>Verrucomicrobiaceae</taxon>
        <taxon>Prosthecobacter</taxon>
    </lineage>
</organism>
<keyword evidence="4 6" id="KW-0472">Membrane</keyword>
<accession>A0A1T4YVV6</accession>
<evidence type="ECO:0000256" key="1">
    <source>
        <dbReference type="ARBA" id="ARBA00004370"/>
    </source>
</evidence>
<evidence type="ECO:0000256" key="5">
    <source>
        <dbReference type="SAM" id="MobiDB-lite"/>
    </source>
</evidence>